<dbReference type="OrthoDB" id="416553at2759"/>
<dbReference type="InterPro" id="IPR027417">
    <property type="entry name" value="P-loop_NTPase"/>
</dbReference>
<dbReference type="Pfam" id="PF00735">
    <property type="entry name" value="Septin"/>
    <property type="match status" value="2"/>
</dbReference>
<organism evidence="2 3">
    <name type="scientific">Megalops atlanticus</name>
    <name type="common">Tarpon</name>
    <name type="synonym">Clupea gigantea</name>
    <dbReference type="NCBI Taxonomy" id="7932"/>
    <lineage>
        <taxon>Eukaryota</taxon>
        <taxon>Metazoa</taxon>
        <taxon>Chordata</taxon>
        <taxon>Craniata</taxon>
        <taxon>Vertebrata</taxon>
        <taxon>Euteleostomi</taxon>
        <taxon>Actinopterygii</taxon>
        <taxon>Neopterygii</taxon>
        <taxon>Teleostei</taxon>
        <taxon>Elopiformes</taxon>
        <taxon>Megalopidae</taxon>
        <taxon>Megalops</taxon>
    </lineage>
</organism>
<sequence>MRSTLSHCPHHALAINSFNTVISYSDDQFKHYLHDESGLNQGHIVDNRVHCCYYFISPLGHSLKPMDVQIMKAVHNKVSVVPVITKADILTLREPERFKRRWRYGCVDSLIAPVTSRAFRPRRSHHSVALPLSHVLDEIEEHGIKIYHLPNAESDEDKDLKGQTRILKASVPFVVVGSNQQIEANGEEVCLSRMHMQDLQEVTQDLHYENFHSKCLKQDGRLSSHGYILPLSPV</sequence>
<feature type="domain" description="Septin-type G" evidence="1">
    <location>
        <begin position="1"/>
        <end position="218"/>
    </location>
</feature>
<dbReference type="PANTHER" id="PTHR18884">
    <property type="entry name" value="SEPTIN"/>
    <property type="match status" value="1"/>
</dbReference>
<dbReference type="AlphaFoldDB" id="A0A9D3TCD0"/>
<dbReference type="GO" id="GO:0005525">
    <property type="term" value="F:GTP binding"/>
    <property type="evidence" value="ECO:0007669"/>
    <property type="project" value="InterPro"/>
</dbReference>
<name>A0A9D3TCD0_MEGAT</name>
<proteinExistence type="predicted"/>
<dbReference type="Gene3D" id="3.40.50.300">
    <property type="entry name" value="P-loop containing nucleotide triphosphate hydrolases"/>
    <property type="match status" value="1"/>
</dbReference>
<keyword evidence="3" id="KW-1185">Reference proteome</keyword>
<dbReference type="InterPro" id="IPR030379">
    <property type="entry name" value="G_SEPTIN_dom"/>
</dbReference>
<gene>
    <name evidence="2" type="ORF">MATL_G00031980</name>
</gene>
<dbReference type="EMBL" id="JAFDVH010000002">
    <property type="protein sequence ID" value="KAG7488377.1"/>
    <property type="molecule type" value="Genomic_DNA"/>
</dbReference>
<dbReference type="PROSITE" id="PS51719">
    <property type="entry name" value="G_SEPTIN"/>
    <property type="match status" value="1"/>
</dbReference>
<protein>
    <recommendedName>
        <fullName evidence="1">Septin-type G domain-containing protein</fullName>
    </recommendedName>
</protein>
<evidence type="ECO:0000313" key="3">
    <source>
        <dbReference type="Proteomes" id="UP001046870"/>
    </source>
</evidence>
<evidence type="ECO:0000259" key="1">
    <source>
        <dbReference type="PROSITE" id="PS51719"/>
    </source>
</evidence>
<reference evidence="2" key="1">
    <citation type="submission" date="2021-01" db="EMBL/GenBank/DDBJ databases">
        <authorList>
            <person name="Zahm M."/>
            <person name="Roques C."/>
            <person name="Cabau C."/>
            <person name="Klopp C."/>
            <person name="Donnadieu C."/>
            <person name="Jouanno E."/>
            <person name="Lampietro C."/>
            <person name="Louis A."/>
            <person name="Herpin A."/>
            <person name="Echchiki A."/>
            <person name="Berthelot C."/>
            <person name="Parey E."/>
            <person name="Roest-Crollius H."/>
            <person name="Braasch I."/>
            <person name="Postlethwait J."/>
            <person name="Bobe J."/>
            <person name="Montfort J."/>
            <person name="Bouchez O."/>
            <person name="Begum T."/>
            <person name="Mejri S."/>
            <person name="Adams A."/>
            <person name="Chen W.-J."/>
            <person name="Guiguen Y."/>
        </authorList>
    </citation>
    <scope>NUCLEOTIDE SEQUENCE</scope>
    <source>
        <strain evidence="2">YG-15Mar2019-1</strain>
        <tissue evidence="2">Brain</tissue>
    </source>
</reference>
<dbReference type="Proteomes" id="UP001046870">
    <property type="component" value="Chromosome 2"/>
</dbReference>
<comment type="caution">
    <text evidence="2">The sequence shown here is derived from an EMBL/GenBank/DDBJ whole genome shotgun (WGS) entry which is preliminary data.</text>
</comment>
<evidence type="ECO:0000313" key="2">
    <source>
        <dbReference type="EMBL" id="KAG7488377.1"/>
    </source>
</evidence>
<accession>A0A9D3TCD0</accession>